<dbReference type="EMBL" id="GBRH01269218">
    <property type="protein sequence ID" value="JAD28677.1"/>
    <property type="molecule type" value="Transcribed_RNA"/>
</dbReference>
<protein>
    <submittedName>
        <fullName evidence="2">Uncharacterized protein</fullName>
    </submittedName>
</protein>
<reference evidence="2" key="1">
    <citation type="submission" date="2014-09" db="EMBL/GenBank/DDBJ databases">
        <authorList>
            <person name="Magalhaes I.L.F."/>
            <person name="Oliveira U."/>
            <person name="Santos F.R."/>
            <person name="Vidigal T.H.D.A."/>
            <person name="Brescovit A.D."/>
            <person name="Santos A.J."/>
        </authorList>
    </citation>
    <scope>NUCLEOTIDE SEQUENCE</scope>
    <source>
        <tissue evidence="2">Shoot tissue taken approximately 20 cm above the soil surface</tissue>
    </source>
</reference>
<accession>A0A0A8Z1E5</accession>
<proteinExistence type="predicted"/>
<evidence type="ECO:0000256" key="1">
    <source>
        <dbReference type="SAM" id="MobiDB-lite"/>
    </source>
</evidence>
<reference evidence="2" key="2">
    <citation type="journal article" date="2015" name="Data Brief">
        <title>Shoot transcriptome of the giant reed, Arundo donax.</title>
        <authorList>
            <person name="Barrero R.A."/>
            <person name="Guerrero F.D."/>
            <person name="Moolhuijzen P."/>
            <person name="Goolsby J.A."/>
            <person name="Tidwell J."/>
            <person name="Bellgard S.E."/>
            <person name="Bellgard M.I."/>
        </authorList>
    </citation>
    <scope>NUCLEOTIDE SEQUENCE</scope>
    <source>
        <tissue evidence="2">Shoot tissue taken approximately 20 cm above the soil surface</tissue>
    </source>
</reference>
<name>A0A0A8Z1E5_ARUDO</name>
<organism evidence="2">
    <name type="scientific">Arundo donax</name>
    <name type="common">Giant reed</name>
    <name type="synonym">Donax arundinaceus</name>
    <dbReference type="NCBI Taxonomy" id="35708"/>
    <lineage>
        <taxon>Eukaryota</taxon>
        <taxon>Viridiplantae</taxon>
        <taxon>Streptophyta</taxon>
        <taxon>Embryophyta</taxon>
        <taxon>Tracheophyta</taxon>
        <taxon>Spermatophyta</taxon>
        <taxon>Magnoliopsida</taxon>
        <taxon>Liliopsida</taxon>
        <taxon>Poales</taxon>
        <taxon>Poaceae</taxon>
        <taxon>PACMAD clade</taxon>
        <taxon>Arundinoideae</taxon>
        <taxon>Arundineae</taxon>
        <taxon>Arundo</taxon>
    </lineage>
</organism>
<dbReference type="AlphaFoldDB" id="A0A0A8Z1E5"/>
<evidence type="ECO:0000313" key="2">
    <source>
        <dbReference type="EMBL" id="JAD28677.1"/>
    </source>
</evidence>
<sequence length="21" mass="2404">MLASTGRKRRRRTSSKRTSPA</sequence>
<feature type="compositionally biased region" description="Basic residues" evidence="1">
    <location>
        <begin position="1"/>
        <end position="15"/>
    </location>
</feature>
<feature type="region of interest" description="Disordered" evidence="1">
    <location>
        <begin position="1"/>
        <end position="21"/>
    </location>
</feature>